<proteinExistence type="predicted"/>
<evidence type="ECO:0000313" key="2">
    <source>
        <dbReference type="Proteomes" id="UP001446871"/>
    </source>
</evidence>
<comment type="caution">
    <text evidence="1">The sequence shown here is derived from an EMBL/GenBank/DDBJ whole genome shotgun (WGS) entry which is preliminary data.</text>
</comment>
<sequence length="135" mass="15315">MLGRMGRTNVESLAFTWQSNQNVAYILQRFPEKQLVGVLETPPILHVAECVRLLGECTRLRRVKITLEKCLTRNLSPEAFRADPGIIGLCSLRSFKEVTIHKGTPGSVEGSCENVDWLVRTMLNRPIDRPEVQRI</sequence>
<dbReference type="Proteomes" id="UP001446871">
    <property type="component" value="Unassembled WGS sequence"/>
</dbReference>
<protein>
    <submittedName>
        <fullName evidence="1">Uncharacterized protein</fullName>
    </submittedName>
</protein>
<evidence type="ECO:0000313" key="1">
    <source>
        <dbReference type="EMBL" id="KAK8047094.1"/>
    </source>
</evidence>
<dbReference type="EMBL" id="JAQQWM010000009">
    <property type="protein sequence ID" value="KAK8047094.1"/>
    <property type="molecule type" value="Genomic_DNA"/>
</dbReference>
<gene>
    <name evidence="1" type="ORF">PG996_015158</name>
</gene>
<reference evidence="1 2" key="1">
    <citation type="submission" date="2023-01" db="EMBL/GenBank/DDBJ databases">
        <title>Analysis of 21 Apiospora genomes using comparative genomics revels a genus with tremendous synthesis potential of carbohydrate active enzymes and secondary metabolites.</title>
        <authorList>
            <person name="Sorensen T."/>
        </authorList>
    </citation>
    <scope>NUCLEOTIDE SEQUENCE [LARGE SCALE GENOMIC DNA]</scope>
    <source>
        <strain evidence="1 2">CBS 83171</strain>
    </source>
</reference>
<keyword evidence="2" id="KW-1185">Reference proteome</keyword>
<accession>A0ABR1TKD8</accession>
<name>A0ABR1TKD8_9PEZI</name>
<organism evidence="1 2">
    <name type="scientific">Apiospora saccharicola</name>
    <dbReference type="NCBI Taxonomy" id="335842"/>
    <lineage>
        <taxon>Eukaryota</taxon>
        <taxon>Fungi</taxon>
        <taxon>Dikarya</taxon>
        <taxon>Ascomycota</taxon>
        <taxon>Pezizomycotina</taxon>
        <taxon>Sordariomycetes</taxon>
        <taxon>Xylariomycetidae</taxon>
        <taxon>Amphisphaeriales</taxon>
        <taxon>Apiosporaceae</taxon>
        <taxon>Apiospora</taxon>
    </lineage>
</organism>